<dbReference type="Pfam" id="PF02223">
    <property type="entry name" value="Thymidylate_kin"/>
    <property type="match status" value="1"/>
</dbReference>
<dbReference type="SUPFAM" id="SSF52540">
    <property type="entry name" value="P-loop containing nucleoside triphosphate hydrolases"/>
    <property type="match status" value="1"/>
</dbReference>
<comment type="similarity">
    <text evidence="1 12">Belongs to the thymidylate kinase family.</text>
</comment>
<sequence length="226" mass="25737">MQKTQDGFLITFEGIDGSGKSTQIKLLKDFLQSRGFEVLSLREPGGVPVAEQIRAILLENKNEINPIAELLLFSASRAALVQAVIIPALEQRQVVVLDRFYDSTVAYQGYGRGISLERIHQINEIASFGLLPNLTFYFDLQPEDALLRKFSEKSLPLSFKDNEIPLDRMERAGLEFFQRVRTGYKELVQTAPERFYEIDALCSISEIHQKVVERIKTHDFFHAKTA</sequence>
<feature type="binding site" evidence="12">
    <location>
        <begin position="14"/>
        <end position="21"/>
    </location>
    <ligand>
        <name>ATP</name>
        <dbReference type="ChEBI" id="CHEBI:30616"/>
    </ligand>
</feature>
<dbReference type="eggNOG" id="COG0125">
    <property type="taxonomic scope" value="Bacteria"/>
</dbReference>
<accession>B3QXL1</accession>
<keyword evidence="4 12" id="KW-0808">Transferase</keyword>
<dbReference type="Proteomes" id="UP000001208">
    <property type="component" value="Chromosome"/>
</dbReference>
<evidence type="ECO:0000256" key="11">
    <source>
        <dbReference type="ARBA" id="ARBA00057735"/>
    </source>
</evidence>
<evidence type="ECO:0000256" key="12">
    <source>
        <dbReference type="HAMAP-Rule" id="MF_00165"/>
    </source>
</evidence>
<keyword evidence="8 12" id="KW-0067">ATP-binding</keyword>
<dbReference type="GO" id="GO:0006233">
    <property type="term" value="P:dTDP biosynthetic process"/>
    <property type="evidence" value="ECO:0007669"/>
    <property type="project" value="InterPro"/>
</dbReference>
<dbReference type="HOGENOM" id="CLU_049131_0_2_10"/>
<evidence type="ECO:0000256" key="10">
    <source>
        <dbReference type="ARBA" id="ARBA00048743"/>
    </source>
</evidence>
<evidence type="ECO:0000256" key="4">
    <source>
        <dbReference type="ARBA" id="ARBA00022679"/>
    </source>
</evidence>
<name>B3QXL1_CHLT3</name>
<keyword evidence="6 12" id="KW-0547">Nucleotide-binding</keyword>
<dbReference type="STRING" id="517418.Ctha_2477"/>
<keyword evidence="15" id="KW-1185">Reference proteome</keyword>
<dbReference type="HAMAP" id="MF_00165">
    <property type="entry name" value="Thymidylate_kinase"/>
    <property type="match status" value="1"/>
</dbReference>
<dbReference type="EMBL" id="CP001100">
    <property type="protein sequence ID" value="ACF14926.1"/>
    <property type="molecule type" value="Genomic_DNA"/>
</dbReference>
<protein>
    <recommendedName>
        <fullName evidence="3 12">Thymidylate kinase</fullName>
        <ecNumber evidence="2 12">2.7.4.9</ecNumber>
    </recommendedName>
    <alternativeName>
        <fullName evidence="9 12">dTMP kinase</fullName>
    </alternativeName>
</protein>
<dbReference type="InterPro" id="IPR018095">
    <property type="entry name" value="Thymidylate_kin_CS"/>
</dbReference>
<dbReference type="RefSeq" id="WP_012501008.1">
    <property type="nucleotide sequence ID" value="NC_011026.1"/>
</dbReference>
<dbReference type="CDD" id="cd01672">
    <property type="entry name" value="TMPK"/>
    <property type="match status" value="1"/>
</dbReference>
<evidence type="ECO:0000256" key="2">
    <source>
        <dbReference type="ARBA" id="ARBA00012980"/>
    </source>
</evidence>
<dbReference type="NCBIfam" id="TIGR00041">
    <property type="entry name" value="DTMP_kinase"/>
    <property type="match status" value="1"/>
</dbReference>
<evidence type="ECO:0000256" key="7">
    <source>
        <dbReference type="ARBA" id="ARBA00022777"/>
    </source>
</evidence>
<dbReference type="InterPro" id="IPR039430">
    <property type="entry name" value="Thymidylate_kin-like_dom"/>
</dbReference>
<dbReference type="AlphaFoldDB" id="B3QXL1"/>
<comment type="catalytic activity">
    <reaction evidence="10 12">
        <text>dTMP + ATP = dTDP + ADP</text>
        <dbReference type="Rhea" id="RHEA:13517"/>
        <dbReference type="ChEBI" id="CHEBI:30616"/>
        <dbReference type="ChEBI" id="CHEBI:58369"/>
        <dbReference type="ChEBI" id="CHEBI:63528"/>
        <dbReference type="ChEBI" id="CHEBI:456216"/>
        <dbReference type="EC" id="2.7.4.9"/>
    </reaction>
</comment>
<dbReference type="GO" id="GO:0006235">
    <property type="term" value="P:dTTP biosynthetic process"/>
    <property type="evidence" value="ECO:0007669"/>
    <property type="project" value="UniProtKB-UniRule"/>
</dbReference>
<dbReference type="KEGG" id="cts:Ctha_2477"/>
<evidence type="ECO:0000256" key="3">
    <source>
        <dbReference type="ARBA" id="ARBA00017144"/>
    </source>
</evidence>
<evidence type="ECO:0000256" key="9">
    <source>
        <dbReference type="ARBA" id="ARBA00029962"/>
    </source>
</evidence>
<reference evidence="14 15" key="1">
    <citation type="submission" date="2008-06" db="EMBL/GenBank/DDBJ databases">
        <title>Complete sequence of Chloroherpeton thalassium ATCC 35110.</title>
        <authorList>
            <consortium name="US DOE Joint Genome Institute"/>
            <person name="Lucas S."/>
            <person name="Copeland A."/>
            <person name="Lapidus A."/>
            <person name="Glavina del Rio T."/>
            <person name="Dalin E."/>
            <person name="Tice H."/>
            <person name="Bruce D."/>
            <person name="Goodwin L."/>
            <person name="Pitluck S."/>
            <person name="Schmutz J."/>
            <person name="Larimer F."/>
            <person name="Land M."/>
            <person name="Hauser L."/>
            <person name="Kyrpides N."/>
            <person name="Mikhailova N."/>
            <person name="Liu Z."/>
            <person name="Li T."/>
            <person name="Zhao F."/>
            <person name="Overmann J."/>
            <person name="Bryant D.A."/>
            <person name="Richardson P."/>
        </authorList>
    </citation>
    <scope>NUCLEOTIDE SEQUENCE [LARGE SCALE GENOMIC DNA]</scope>
    <source>
        <strain evidence="15">ATCC 35110 / GB-78</strain>
    </source>
</reference>
<keyword evidence="5 12" id="KW-0545">Nucleotide biosynthesis</keyword>
<dbReference type="FunFam" id="3.40.50.300:FF:000225">
    <property type="entry name" value="Thymidylate kinase"/>
    <property type="match status" value="1"/>
</dbReference>
<evidence type="ECO:0000256" key="5">
    <source>
        <dbReference type="ARBA" id="ARBA00022727"/>
    </source>
</evidence>
<evidence type="ECO:0000256" key="8">
    <source>
        <dbReference type="ARBA" id="ARBA00022840"/>
    </source>
</evidence>
<dbReference type="PANTHER" id="PTHR10344">
    <property type="entry name" value="THYMIDYLATE KINASE"/>
    <property type="match status" value="1"/>
</dbReference>
<dbReference type="GO" id="GO:0005524">
    <property type="term" value="F:ATP binding"/>
    <property type="evidence" value="ECO:0007669"/>
    <property type="project" value="UniProtKB-UniRule"/>
</dbReference>
<dbReference type="OrthoDB" id="9774907at2"/>
<evidence type="ECO:0000256" key="1">
    <source>
        <dbReference type="ARBA" id="ARBA00009776"/>
    </source>
</evidence>
<dbReference type="GO" id="GO:0004798">
    <property type="term" value="F:dTMP kinase activity"/>
    <property type="evidence" value="ECO:0007669"/>
    <property type="project" value="UniProtKB-UniRule"/>
</dbReference>
<dbReference type="Gene3D" id="3.40.50.300">
    <property type="entry name" value="P-loop containing nucleotide triphosphate hydrolases"/>
    <property type="match status" value="1"/>
</dbReference>
<dbReference type="EC" id="2.7.4.9" evidence="2 12"/>
<evidence type="ECO:0000256" key="6">
    <source>
        <dbReference type="ARBA" id="ARBA00022741"/>
    </source>
</evidence>
<dbReference type="PANTHER" id="PTHR10344:SF4">
    <property type="entry name" value="UMP-CMP KINASE 2, MITOCHONDRIAL"/>
    <property type="match status" value="1"/>
</dbReference>
<dbReference type="InterPro" id="IPR027417">
    <property type="entry name" value="P-loop_NTPase"/>
</dbReference>
<organism evidence="14 15">
    <name type="scientific">Chloroherpeton thalassium (strain ATCC 35110 / GB-78)</name>
    <dbReference type="NCBI Taxonomy" id="517418"/>
    <lineage>
        <taxon>Bacteria</taxon>
        <taxon>Pseudomonadati</taxon>
        <taxon>Chlorobiota</taxon>
        <taxon>Chlorobiia</taxon>
        <taxon>Chlorobiales</taxon>
        <taxon>Chloroherpetonaceae</taxon>
        <taxon>Chloroherpeton</taxon>
    </lineage>
</organism>
<dbReference type="GO" id="GO:0005829">
    <property type="term" value="C:cytosol"/>
    <property type="evidence" value="ECO:0007669"/>
    <property type="project" value="TreeGrafter"/>
</dbReference>
<keyword evidence="7 12" id="KW-0418">Kinase</keyword>
<comment type="function">
    <text evidence="11 12">Phosphorylation of dTMP to form dTDP in both de novo and salvage pathways of dTTP synthesis.</text>
</comment>
<proteinExistence type="inferred from homology"/>
<dbReference type="PROSITE" id="PS01331">
    <property type="entry name" value="THYMIDYLATE_KINASE"/>
    <property type="match status" value="1"/>
</dbReference>
<dbReference type="InterPro" id="IPR018094">
    <property type="entry name" value="Thymidylate_kinase"/>
</dbReference>
<evidence type="ECO:0000259" key="13">
    <source>
        <dbReference type="Pfam" id="PF02223"/>
    </source>
</evidence>
<feature type="domain" description="Thymidylate kinase-like" evidence="13">
    <location>
        <begin position="12"/>
        <end position="211"/>
    </location>
</feature>
<evidence type="ECO:0000313" key="15">
    <source>
        <dbReference type="Proteomes" id="UP000001208"/>
    </source>
</evidence>
<evidence type="ECO:0000313" key="14">
    <source>
        <dbReference type="EMBL" id="ACF14926.1"/>
    </source>
</evidence>
<gene>
    <name evidence="12" type="primary">tmk</name>
    <name evidence="14" type="ordered locus">Ctha_2477</name>
</gene>
<dbReference type="GO" id="GO:0006227">
    <property type="term" value="P:dUDP biosynthetic process"/>
    <property type="evidence" value="ECO:0007669"/>
    <property type="project" value="TreeGrafter"/>
</dbReference>